<dbReference type="InterPro" id="IPR008949">
    <property type="entry name" value="Isoprenoid_synthase_dom_sf"/>
</dbReference>
<keyword evidence="4" id="KW-1185">Reference proteome</keyword>
<protein>
    <submittedName>
        <fullName evidence="3">Isoprenoid synthase domain-containing protein</fullName>
    </submittedName>
</protein>
<proteinExistence type="inferred from homology"/>
<evidence type="ECO:0000256" key="1">
    <source>
        <dbReference type="ARBA" id="ARBA00007946"/>
    </source>
</evidence>
<dbReference type="InterPro" id="IPR024652">
    <property type="entry name" value="Trichodiene_synth"/>
</dbReference>
<comment type="caution">
    <text evidence="3">The sequence shown here is derived from an EMBL/GenBank/DDBJ whole genome shotgun (WGS) entry which is preliminary data.</text>
</comment>
<accession>A0AAD6U1Y7</accession>
<evidence type="ECO:0000256" key="2">
    <source>
        <dbReference type="ARBA" id="ARBA00023239"/>
    </source>
</evidence>
<dbReference type="Gene3D" id="1.10.600.10">
    <property type="entry name" value="Farnesyl Diphosphate Synthase"/>
    <property type="match status" value="1"/>
</dbReference>
<dbReference type="SUPFAM" id="SSF48576">
    <property type="entry name" value="Terpenoid synthases"/>
    <property type="match status" value="1"/>
</dbReference>
<dbReference type="EMBL" id="JARJCN010000042">
    <property type="protein sequence ID" value="KAJ7083087.1"/>
    <property type="molecule type" value="Genomic_DNA"/>
</dbReference>
<dbReference type="Proteomes" id="UP001222325">
    <property type="component" value="Unassembled WGS sequence"/>
</dbReference>
<gene>
    <name evidence="3" type="ORF">B0H15DRAFT_427339</name>
</gene>
<organism evidence="3 4">
    <name type="scientific">Mycena belliarum</name>
    <dbReference type="NCBI Taxonomy" id="1033014"/>
    <lineage>
        <taxon>Eukaryota</taxon>
        <taxon>Fungi</taxon>
        <taxon>Dikarya</taxon>
        <taxon>Basidiomycota</taxon>
        <taxon>Agaricomycotina</taxon>
        <taxon>Agaricomycetes</taxon>
        <taxon>Agaricomycetidae</taxon>
        <taxon>Agaricales</taxon>
        <taxon>Marasmiineae</taxon>
        <taxon>Mycenaceae</taxon>
        <taxon>Mycena</taxon>
    </lineage>
</organism>
<keyword evidence="2" id="KW-0456">Lyase</keyword>
<dbReference type="Pfam" id="PF06330">
    <property type="entry name" value="TRI5"/>
    <property type="match status" value="1"/>
</dbReference>
<evidence type="ECO:0000313" key="4">
    <source>
        <dbReference type="Proteomes" id="UP001222325"/>
    </source>
</evidence>
<dbReference type="SFLD" id="SFLDG01021">
    <property type="entry name" value="Trichodiene_Synthase_Like"/>
    <property type="match status" value="1"/>
</dbReference>
<name>A0AAD6U1Y7_9AGAR</name>
<sequence length="316" mass="35675">MTIEKIPKDTGGKVQTQDLEIIIKSLLDVVSYQPPDRTPNDSTEALEKDVGSIVESWNADPSGENRAVFDSISKKAVSVVEFFYSQHTFETKLVFAMYAWFFFYIDDNAGKPFLEDFQRRIMLGYPQEDPPLQNLHQVLGNLYNHWDPISANSMVSAAQEFISGTALEVRKEVSEMKIQPTASSWAKYLRAKSGMAPGFSCAAFPKQTHPDLSAYIQVLPDIDDYLCLVNDILSFYKEELAGETMTYVHMRCKTTGKHAAQVLMEMVEEVGDLHGRISATLEGHSEASKAWDVLENGFIAWHLSIKRYKLVELGFH</sequence>
<dbReference type="AlphaFoldDB" id="A0AAD6U1Y7"/>
<dbReference type="SFLD" id="SFLDS00005">
    <property type="entry name" value="Isoprenoid_Synthase_Type_I"/>
    <property type="match status" value="1"/>
</dbReference>
<dbReference type="GO" id="GO:0016838">
    <property type="term" value="F:carbon-oxygen lyase activity, acting on phosphates"/>
    <property type="evidence" value="ECO:0007669"/>
    <property type="project" value="InterPro"/>
</dbReference>
<comment type="similarity">
    <text evidence="1">Belongs to the trichodiene synthase family.</text>
</comment>
<reference evidence="3" key="1">
    <citation type="submission" date="2023-03" db="EMBL/GenBank/DDBJ databases">
        <title>Massive genome expansion in bonnet fungi (Mycena s.s.) driven by repeated elements and novel gene families across ecological guilds.</title>
        <authorList>
            <consortium name="Lawrence Berkeley National Laboratory"/>
            <person name="Harder C.B."/>
            <person name="Miyauchi S."/>
            <person name="Viragh M."/>
            <person name="Kuo A."/>
            <person name="Thoen E."/>
            <person name="Andreopoulos B."/>
            <person name="Lu D."/>
            <person name="Skrede I."/>
            <person name="Drula E."/>
            <person name="Henrissat B."/>
            <person name="Morin E."/>
            <person name="Kohler A."/>
            <person name="Barry K."/>
            <person name="LaButti K."/>
            <person name="Morin E."/>
            <person name="Salamov A."/>
            <person name="Lipzen A."/>
            <person name="Mereny Z."/>
            <person name="Hegedus B."/>
            <person name="Baldrian P."/>
            <person name="Stursova M."/>
            <person name="Weitz H."/>
            <person name="Taylor A."/>
            <person name="Grigoriev I.V."/>
            <person name="Nagy L.G."/>
            <person name="Martin F."/>
            <person name="Kauserud H."/>
        </authorList>
    </citation>
    <scope>NUCLEOTIDE SEQUENCE</scope>
    <source>
        <strain evidence="3">CBHHK173m</strain>
    </source>
</reference>
<evidence type="ECO:0000313" key="3">
    <source>
        <dbReference type="EMBL" id="KAJ7083087.1"/>
    </source>
</evidence>